<dbReference type="CDD" id="cd01948">
    <property type="entry name" value="EAL"/>
    <property type="match status" value="1"/>
</dbReference>
<dbReference type="InterPro" id="IPR001633">
    <property type="entry name" value="EAL_dom"/>
</dbReference>
<dbReference type="SMART" id="SM00052">
    <property type="entry name" value="EAL"/>
    <property type="match status" value="1"/>
</dbReference>
<dbReference type="PANTHER" id="PTHR33121">
    <property type="entry name" value="CYCLIC DI-GMP PHOSPHODIESTERASE PDEF"/>
    <property type="match status" value="1"/>
</dbReference>
<dbReference type="SMART" id="SM00267">
    <property type="entry name" value="GGDEF"/>
    <property type="match status" value="1"/>
</dbReference>
<dbReference type="AlphaFoldDB" id="A0A1G5AAJ4"/>
<dbReference type="PANTHER" id="PTHR33121:SF70">
    <property type="entry name" value="SIGNALING PROTEIN YKOW"/>
    <property type="match status" value="1"/>
</dbReference>
<dbReference type="Pfam" id="PF00563">
    <property type="entry name" value="EAL"/>
    <property type="match status" value="1"/>
</dbReference>
<gene>
    <name evidence="3" type="ORF">SAMN02910451_00028</name>
</gene>
<dbReference type="Proteomes" id="UP000183047">
    <property type="component" value="Unassembled WGS sequence"/>
</dbReference>
<protein>
    <submittedName>
        <fullName evidence="3">EAL domain, c-di-GMP-specific phosphodiesterase class I (Or its enzymatically inactive variant)</fullName>
    </submittedName>
</protein>
<dbReference type="InterPro" id="IPR043128">
    <property type="entry name" value="Rev_trsase/Diguanyl_cyclase"/>
</dbReference>
<proteinExistence type="predicted"/>
<reference evidence="4" key="1">
    <citation type="submission" date="2016-10" db="EMBL/GenBank/DDBJ databases">
        <authorList>
            <person name="Varghese N."/>
            <person name="Submissions S."/>
        </authorList>
    </citation>
    <scope>NUCLEOTIDE SEQUENCE [LARGE SCALE GENOMIC DNA]</scope>
    <source>
        <strain evidence="4">XBD2006</strain>
    </source>
</reference>
<feature type="domain" description="EAL" evidence="1">
    <location>
        <begin position="191"/>
        <end position="447"/>
    </location>
</feature>
<accession>A0A1G5AAJ4</accession>
<dbReference type="InterPro" id="IPR029787">
    <property type="entry name" value="Nucleotide_cyclase"/>
</dbReference>
<organism evidence="3 4">
    <name type="scientific">Butyrivibrio hungatei</name>
    <dbReference type="NCBI Taxonomy" id="185008"/>
    <lineage>
        <taxon>Bacteria</taxon>
        <taxon>Bacillati</taxon>
        <taxon>Bacillota</taxon>
        <taxon>Clostridia</taxon>
        <taxon>Lachnospirales</taxon>
        <taxon>Lachnospiraceae</taxon>
        <taxon>Butyrivibrio</taxon>
    </lineage>
</organism>
<dbReference type="Gene3D" id="3.30.70.270">
    <property type="match status" value="1"/>
</dbReference>
<feature type="domain" description="GGDEF" evidence="2">
    <location>
        <begin position="54"/>
        <end position="182"/>
    </location>
</feature>
<evidence type="ECO:0000259" key="1">
    <source>
        <dbReference type="PROSITE" id="PS50883"/>
    </source>
</evidence>
<dbReference type="RefSeq" id="WP_074460920.1">
    <property type="nucleotide sequence ID" value="NZ_FMUR01000003.1"/>
</dbReference>
<evidence type="ECO:0000313" key="3">
    <source>
        <dbReference type="EMBL" id="SCX74897.1"/>
    </source>
</evidence>
<sequence>MDISPRSSVESVSIGMTSYGDLINIPTVDPLTGLCSKEQFFIQAYDYDKKHPYEGVDAIVLNYNKFHLINELYGRSFGDKVLCAIGDCVSQTAKEHGGIACRYDADKFYIYIKHQDNYDFLVHQISDKLALMLKTPDIRVRIGIYPDITREATLEQRFDRAIQACNSISKVRHSTSYEVYDAKMHEKEMFEARLLDGISKAFSEHQFKLVFQPKYNVHGKTPKLASAEVLIRWKHPEFGLVKPDFFIPLLEENGLIRQLDRYVWREAAAQVRRWKKEFGYSIPVSVNVSRVDIFDPDIVDFLQKTIEENEISPSDIHLEITETAYTDNVEHIVSVVKKLQKAGFMVEMDDFGKGYSSINMLTTLPLDALKLDIEFIKDIAENNRGKNLLGCILEMAKLLDLTVIAEGVENAKQYFLLKNAGCDMIQGYYFSKPLETKEFEKLLAVAN</sequence>
<evidence type="ECO:0000313" key="4">
    <source>
        <dbReference type="Proteomes" id="UP000183047"/>
    </source>
</evidence>
<keyword evidence="4" id="KW-1185">Reference proteome</keyword>
<dbReference type="Gene3D" id="3.20.20.450">
    <property type="entry name" value="EAL domain"/>
    <property type="match status" value="1"/>
</dbReference>
<dbReference type="Pfam" id="PF00990">
    <property type="entry name" value="GGDEF"/>
    <property type="match status" value="1"/>
</dbReference>
<dbReference type="SUPFAM" id="SSF141868">
    <property type="entry name" value="EAL domain-like"/>
    <property type="match status" value="1"/>
</dbReference>
<dbReference type="PROSITE" id="PS50883">
    <property type="entry name" value="EAL"/>
    <property type="match status" value="1"/>
</dbReference>
<dbReference type="SUPFAM" id="SSF55073">
    <property type="entry name" value="Nucleotide cyclase"/>
    <property type="match status" value="1"/>
</dbReference>
<dbReference type="GO" id="GO:0071111">
    <property type="term" value="F:cyclic-guanylate-specific phosphodiesterase activity"/>
    <property type="evidence" value="ECO:0007669"/>
    <property type="project" value="InterPro"/>
</dbReference>
<name>A0A1G5AAJ4_9FIRM</name>
<dbReference type="OrthoDB" id="9805474at2"/>
<dbReference type="PROSITE" id="PS50887">
    <property type="entry name" value="GGDEF"/>
    <property type="match status" value="1"/>
</dbReference>
<dbReference type="EMBL" id="FMUR01000003">
    <property type="protein sequence ID" value="SCX74897.1"/>
    <property type="molecule type" value="Genomic_DNA"/>
</dbReference>
<dbReference type="InterPro" id="IPR050706">
    <property type="entry name" value="Cyclic-di-GMP_PDE-like"/>
</dbReference>
<dbReference type="InterPro" id="IPR035919">
    <property type="entry name" value="EAL_sf"/>
</dbReference>
<evidence type="ECO:0000259" key="2">
    <source>
        <dbReference type="PROSITE" id="PS50887"/>
    </source>
</evidence>
<dbReference type="InterPro" id="IPR000160">
    <property type="entry name" value="GGDEF_dom"/>
</dbReference>